<evidence type="ECO:0000313" key="3">
    <source>
        <dbReference type="Proteomes" id="UP000435357"/>
    </source>
</evidence>
<accession>A0A6N6M1B0</accession>
<name>A0A6N6M1B0_9FLAO</name>
<dbReference type="Gene3D" id="3.30.920.70">
    <property type="match status" value="1"/>
</dbReference>
<keyword evidence="3" id="KW-1185">Reference proteome</keyword>
<protein>
    <recommendedName>
        <fullName evidence="1">Integron cassette protein VCH-CASS1 chain domain-containing protein</fullName>
    </recommendedName>
</protein>
<evidence type="ECO:0000259" key="1">
    <source>
        <dbReference type="Pfam" id="PF18315"/>
    </source>
</evidence>
<dbReference type="RefSeq" id="WP_151170200.1">
    <property type="nucleotide sequence ID" value="NZ_WACR01000017.1"/>
</dbReference>
<evidence type="ECO:0000313" key="2">
    <source>
        <dbReference type="EMBL" id="KAB1061172.1"/>
    </source>
</evidence>
<sequence>MAISIDSIETLQTYLIGVMGRADHHAGEVEGVALALLGAVVWRSTGEISVKQNKGNTANIIWFFVNENRFALAYNHATEKIELRERTQSGNALAEFNNDTTYQEVIEVFREL</sequence>
<proteinExistence type="predicted"/>
<reference evidence="2 3" key="1">
    <citation type="submission" date="2019-09" db="EMBL/GenBank/DDBJ databases">
        <title>Genomes of Cryomorphaceae.</title>
        <authorList>
            <person name="Bowman J.P."/>
        </authorList>
    </citation>
    <scope>NUCLEOTIDE SEQUENCE [LARGE SCALE GENOMIC DNA]</scope>
    <source>
        <strain evidence="2 3">KCTC 52047</strain>
    </source>
</reference>
<dbReference type="EMBL" id="WACR01000017">
    <property type="protein sequence ID" value="KAB1061172.1"/>
    <property type="molecule type" value="Genomic_DNA"/>
</dbReference>
<comment type="caution">
    <text evidence="2">The sequence shown here is derived from an EMBL/GenBank/DDBJ whole genome shotgun (WGS) entry which is preliminary data.</text>
</comment>
<feature type="domain" description="Integron cassette protein VCH-CASS1 chain" evidence="1">
    <location>
        <begin position="11"/>
        <end position="101"/>
    </location>
</feature>
<dbReference type="Proteomes" id="UP000435357">
    <property type="component" value="Unassembled WGS sequence"/>
</dbReference>
<dbReference type="Pfam" id="PF18315">
    <property type="entry name" value="VCH_CASS14"/>
    <property type="match status" value="1"/>
</dbReference>
<dbReference type="AlphaFoldDB" id="A0A6N6M1B0"/>
<dbReference type="OrthoDB" id="1444132at2"/>
<organism evidence="2 3">
    <name type="scientific">Salibacter halophilus</name>
    <dbReference type="NCBI Taxonomy" id="1803916"/>
    <lineage>
        <taxon>Bacteria</taxon>
        <taxon>Pseudomonadati</taxon>
        <taxon>Bacteroidota</taxon>
        <taxon>Flavobacteriia</taxon>
        <taxon>Flavobacteriales</taxon>
        <taxon>Salibacteraceae</taxon>
        <taxon>Salibacter</taxon>
    </lineage>
</organism>
<dbReference type="InterPro" id="IPR040614">
    <property type="entry name" value="VCH_CASS14"/>
</dbReference>
<gene>
    <name evidence="2" type="ORF">F3059_13575</name>
</gene>